<evidence type="ECO:0000256" key="6">
    <source>
        <dbReference type="ARBA" id="ARBA00023136"/>
    </source>
</evidence>
<dbReference type="PROSITE" id="PS01271">
    <property type="entry name" value="NA_SULFATE"/>
    <property type="match status" value="1"/>
</dbReference>
<dbReference type="EMBL" id="JAAGSC010000039">
    <property type="protein sequence ID" value="NDY95259.1"/>
    <property type="molecule type" value="Genomic_DNA"/>
</dbReference>
<evidence type="ECO:0000256" key="1">
    <source>
        <dbReference type="ARBA" id="ARBA00004141"/>
    </source>
</evidence>
<dbReference type="PROSITE" id="PS51202">
    <property type="entry name" value="RCK_C"/>
    <property type="match status" value="2"/>
</dbReference>
<dbReference type="InterPro" id="IPR036721">
    <property type="entry name" value="RCK_C_sf"/>
</dbReference>
<feature type="transmembrane region" description="Helical" evidence="7">
    <location>
        <begin position="96"/>
        <end position="123"/>
    </location>
</feature>
<feature type="domain" description="RCK C-terminal" evidence="8">
    <location>
        <begin position="308"/>
        <end position="393"/>
    </location>
</feature>
<keyword evidence="10" id="KW-1185">Reference proteome</keyword>
<evidence type="ECO:0000256" key="3">
    <source>
        <dbReference type="ARBA" id="ARBA00022692"/>
    </source>
</evidence>
<feature type="transmembrane region" description="Helical" evidence="7">
    <location>
        <begin position="488"/>
        <end position="509"/>
    </location>
</feature>
<dbReference type="RefSeq" id="WP_164210662.1">
    <property type="nucleotide sequence ID" value="NZ_JAAGSC010000039.1"/>
</dbReference>
<feature type="transmembrane region" description="Helical" evidence="7">
    <location>
        <begin position="56"/>
        <end position="76"/>
    </location>
</feature>
<keyword evidence="2" id="KW-0813">Transport</keyword>
<sequence>MSTDLTIALAVLAGMLALFVSNRWRLDLVALVGLLALVLTGVITTTEAVAGFSDPVVLMIAGLFVVGAGLFRTGVADAMGRQVEVLAGGSTARLTAVVMLVTAVLSGLLSSTGTVAVMLPVVLAIARRRGISPSLLLMPVAYAALLGGMLTLIGTPPNLIVSGQLVQSGMAGFGFFSFLAPGLVMLLIGMAYMLLLGRLLLPERQAESESRGRSDPEWIELFAQYGLNEQLQQLRVPRGSLLAAADVSSSELRSRFGVTVLAIASTTARGRFVRKAEPGTMIRDEDDLYVVGRSGAIAGVVERFGLRVVAERAELPASLLLVDAVVPPRSAFIGRTLRQLRLHSGAGVTVLAQRTAGSEELLLDLDRPLAAGDALLLTGSPRALRETARSRHDLVLLEDLQEDGSERAHRAPVAIAIMLAMMALMTTGLVSNVIAVMLAAVALVISGCVRIEEAYRSINFEAVVLIAAILPMATALDKTGGLAIASEALMSASGQFGPLAVMAVLFVFTAGLSQVISNTATTVLVAPVALQAALALEVSPYAMLMTIAIAASSAFATPVASPVNTLVLSAGGYRFMDFVRVGVPLQVVMLLATLAVVPLLFPL</sequence>
<keyword evidence="5 7" id="KW-1133">Transmembrane helix</keyword>
<feature type="transmembrane region" description="Helical" evidence="7">
    <location>
        <begin position="413"/>
        <end position="446"/>
    </location>
</feature>
<evidence type="ECO:0000256" key="4">
    <source>
        <dbReference type="ARBA" id="ARBA00022737"/>
    </source>
</evidence>
<evidence type="ECO:0000256" key="2">
    <source>
        <dbReference type="ARBA" id="ARBA00022448"/>
    </source>
</evidence>
<dbReference type="Gene3D" id="3.30.70.1450">
    <property type="entry name" value="Regulator of K+ conductance, C-terminal domain"/>
    <property type="match status" value="2"/>
</dbReference>
<keyword evidence="6 7" id="KW-0472">Membrane</keyword>
<evidence type="ECO:0000256" key="5">
    <source>
        <dbReference type="ARBA" id="ARBA00022989"/>
    </source>
</evidence>
<dbReference type="GO" id="GO:0006813">
    <property type="term" value="P:potassium ion transport"/>
    <property type="evidence" value="ECO:0007669"/>
    <property type="project" value="InterPro"/>
</dbReference>
<feature type="transmembrane region" description="Helical" evidence="7">
    <location>
        <begin position="173"/>
        <end position="195"/>
    </location>
</feature>
<comment type="caution">
    <text evidence="9">The sequence shown here is derived from an EMBL/GenBank/DDBJ whole genome shotgun (WGS) entry which is preliminary data.</text>
</comment>
<dbReference type="GO" id="GO:0008324">
    <property type="term" value="F:monoatomic cation transmembrane transporter activity"/>
    <property type="evidence" value="ECO:0007669"/>
    <property type="project" value="InterPro"/>
</dbReference>
<evidence type="ECO:0000313" key="9">
    <source>
        <dbReference type="EMBL" id="NDY95259.1"/>
    </source>
</evidence>
<keyword evidence="4" id="KW-0677">Repeat</keyword>
<dbReference type="SUPFAM" id="SSF116726">
    <property type="entry name" value="TrkA C-terminal domain-like"/>
    <property type="match status" value="2"/>
</dbReference>
<feature type="domain" description="RCK C-terminal" evidence="8">
    <location>
        <begin position="217"/>
        <end position="307"/>
    </location>
</feature>
<gene>
    <name evidence="9" type="ORF">G3I74_05895</name>
</gene>
<dbReference type="Proteomes" id="UP000484885">
    <property type="component" value="Unassembled WGS sequence"/>
</dbReference>
<dbReference type="InterPro" id="IPR051679">
    <property type="entry name" value="DASS-Related_Transporters"/>
</dbReference>
<dbReference type="AlphaFoldDB" id="A0A845VDB4"/>
<dbReference type="Pfam" id="PF02080">
    <property type="entry name" value="TrkA_C"/>
    <property type="match status" value="1"/>
</dbReference>
<dbReference type="PANTHER" id="PTHR43652">
    <property type="entry name" value="BASIC AMINO ACID ANTIPORTER YFCC-RELATED"/>
    <property type="match status" value="1"/>
</dbReference>
<feature type="transmembrane region" description="Helical" evidence="7">
    <location>
        <begin position="29"/>
        <end position="49"/>
    </location>
</feature>
<evidence type="ECO:0000256" key="7">
    <source>
        <dbReference type="SAM" id="Phobius"/>
    </source>
</evidence>
<dbReference type="InterPro" id="IPR004680">
    <property type="entry name" value="Cit_transptr-like_dom"/>
</dbReference>
<dbReference type="GO" id="GO:0005886">
    <property type="term" value="C:plasma membrane"/>
    <property type="evidence" value="ECO:0007669"/>
    <property type="project" value="TreeGrafter"/>
</dbReference>
<dbReference type="InterPro" id="IPR006037">
    <property type="entry name" value="RCK_C"/>
</dbReference>
<dbReference type="PANTHER" id="PTHR43652:SF1">
    <property type="entry name" value="RESPONSE REGULATOR"/>
    <property type="match status" value="1"/>
</dbReference>
<feature type="transmembrane region" description="Helical" evidence="7">
    <location>
        <begin position="541"/>
        <end position="561"/>
    </location>
</feature>
<keyword evidence="3 7" id="KW-0812">Transmembrane</keyword>
<name>A0A845VDB4_9GAMM</name>
<proteinExistence type="predicted"/>
<feature type="transmembrane region" description="Helical" evidence="7">
    <location>
        <begin position="135"/>
        <end position="153"/>
    </location>
</feature>
<reference evidence="9 10" key="1">
    <citation type="submission" date="2020-02" db="EMBL/GenBank/DDBJ databases">
        <authorList>
            <person name="Zhang X.-Y."/>
        </authorList>
    </citation>
    <scope>NUCLEOTIDE SEQUENCE [LARGE SCALE GENOMIC DNA]</scope>
    <source>
        <strain evidence="9 10">C33</strain>
    </source>
</reference>
<organism evidence="9 10">
    <name type="scientific">Wenzhouxiangella limi</name>
    <dbReference type="NCBI Taxonomy" id="2707351"/>
    <lineage>
        <taxon>Bacteria</taxon>
        <taxon>Pseudomonadati</taxon>
        <taxon>Pseudomonadota</taxon>
        <taxon>Gammaproteobacteria</taxon>
        <taxon>Chromatiales</taxon>
        <taxon>Wenzhouxiangellaceae</taxon>
        <taxon>Wenzhouxiangella</taxon>
    </lineage>
</organism>
<accession>A0A845VDB4</accession>
<comment type="subcellular location">
    <subcellularLocation>
        <location evidence="1">Membrane</location>
        <topology evidence="1">Multi-pass membrane protein</topology>
    </subcellularLocation>
</comment>
<feature type="transmembrane region" description="Helical" evidence="7">
    <location>
        <begin position="515"/>
        <end position="534"/>
    </location>
</feature>
<protein>
    <submittedName>
        <fullName evidence="9">SLC13 family permease</fullName>
    </submittedName>
</protein>
<evidence type="ECO:0000313" key="10">
    <source>
        <dbReference type="Proteomes" id="UP000484885"/>
    </source>
</evidence>
<evidence type="ECO:0000259" key="8">
    <source>
        <dbReference type="PROSITE" id="PS51202"/>
    </source>
</evidence>
<dbReference type="Pfam" id="PF03600">
    <property type="entry name" value="CitMHS"/>
    <property type="match status" value="1"/>
</dbReference>
<dbReference type="InterPro" id="IPR031312">
    <property type="entry name" value="Na/sul_symport_CS"/>
</dbReference>
<feature type="transmembrane region" description="Helical" evidence="7">
    <location>
        <begin position="458"/>
        <end position="476"/>
    </location>
</feature>
<feature type="transmembrane region" description="Helical" evidence="7">
    <location>
        <begin position="581"/>
        <end position="601"/>
    </location>
</feature>